<comment type="caution">
    <text evidence="1">The sequence shown here is derived from an EMBL/GenBank/DDBJ whole genome shotgun (WGS) entry which is preliminary data.</text>
</comment>
<dbReference type="AlphaFoldDB" id="A0A9E2NSZ3"/>
<dbReference type="Pfam" id="PF00300">
    <property type="entry name" value="His_Phos_1"/>
    <property type="match status" value="1"/>
</dbReference>
<sequence length="154" mass="16471">MKIIIMRHGQAAYAGLDRVLTSDGKREAECTAIKLAARLKITKVYASPKTRAQQTAAIVCSKLKGDLYTPITLPELTPAGNAALALEEILATASDDDHILLVSHIPLVESLALYLCPGMMPPLFVTAGALIISQNGELWHPEAFISPSAEHALT</sequence>
<proteinExistence type="predicted"/>
<dbReference type="SMART" id="SM00855">
    <property type="entry name" value="PGAM"/>
    <property type="match status" value="1"/>
</dbReference>
<dbReference type="InterPro" id="IPR029033">
    <property type="entry name" value="His_PPase_superfam"/>
</dbReference>
<reference evidence="1" key="1">
    <citation type="journal article" date="2021" name="PeerJ">
        <title>Extensive microbial diversity within the chicken gut microbiome revealed by metagenomics and culture.</title>
        <authorList>
            <person name="Gilroy R."/>
            <person name="Ravi A."/>
            <person name="Getino M."/>
            <person name="Pursley I."/>
            <person name="Horton D.L."/>
            <person name="Alikhan N.F."/>
            <person name="Baker D."/>
            <person name="Gharbi K."/>
            <person name="Hall N."/>
            <person name="Watson M."/>
            <person name="Adriaenssens E.M."/>
            <person name="Foster-Nyarko E."/>
            <person name="Jarju S."/>
            <person name="Secka A."/>
            <person name="Antonio M."/>
            <person name="Oren A."/>
            <person name="Chaudhuri R.R."/>
            <person name="La Ragione R."/>
            <person name="Hildebrand F."/>
            <person name="Pallen M.J."/>
        </authorList>
    </citation>
    <scope>NUCLEOTIDE SEQUENCE</scope>
    <source>
        <strain evidence="1">687</strain>
    </source>
</reference>
<dbReference type="InterPro" id="IPR004449">
    <property type="entry name" value="SixA"/>
</dbReference>
<dbReference type="EMBL" id="JAHLFG010000003">
    <property type="protein sequence ID" value="MBU3825934.1"/>
    <property type="molecule type" value="Genomic_DNA"/>
</dbReference>
<protein>
    <submittedName>
        <fullName evidence="1">Phosphohistidine phosphatase SixA</fullName>
    </submittedName>
</protein>
<name>A0A9E2NSZ3_9GAMM</name>
<dbReference type="CDD" id="cd07067">
    <property type="entry name" value="HP_PGM_like"/>
    <property type="match status" value="1"/>
</dbReference>
<gene>
    <name evidence="1" type="primary">sixA</name>
    <name evidence="1" type="ORF">IAA31_00355</name>
</gene>
<dbReference type="GO" id="GO:0005737">
    <property type="term" value="C:cytoplasm"/>
    <property type="evidence" value="ECO:0007669"/>
    <property type="project" value="InterPro"/>
</dbReference>
<dbReference type="InterPro" id="IPR013078">
    <property type="entry name" value="His_Pase_superF_clade-1"/>
</dbReference>
<dbReference type="Proteomes" id="UP000824150">
    <property type="component" value="Unassembled WGS sequence"/>
</dbReference>
<evidence type="ECO:0000313" key="1">
    <source>
        <dbReference type="EMBL" id="MBU3825934.1"/>
    </source>
</evidence>
<dbReference type="SUPFAM" id="SSF53254">
    <property type="entry name" value="Phosphoglycerate mutase-like"/>
    <property type="match status" value="1"/>
</dbReference>
<accession>A0A9E2NSZ3</accession>
<reference evidence="1" key="2">
    <citation type="submission" date="2021-04" db="EMBL/GenBank/DDBJ databases">
        <authorList>
            <person name="Gilroy R."/>
        </authorList>
    </citation>
    <scope>NUCLEOTIDE SEQUENCE</scope>
    <source>
        <strain evidence="1">687</strain>
    </source>
</reference>
<evidence type="ECO:0000313" key="2">
    <source>
        <dbReference type="Proteomes" id="UP000824150"/>
    </source>
</evidence>
<dbReference type="NCBIfam" id="TIGR00249">
    <property type="entry name" value="sixA"/>
    <property type="match status" value="1"/>
</dbReference>
<organism evidence="1 2">
    <name type="scientific">Candidatus Anaerobiospirillum merdipullorum</name>
    <dbReference type="NCBI Taxonomy" id="2838450"/>
    <lineage>
        <taxon>Bacteria</taxon>
        <taxon>Pseudomonadati</taxon>
        <taxon>Pseudomonadota</taxon>
        <taxon>Gammaproteobacteria</taxon>
        <taxon>Aeromonadales</taxon>
        <taxon>Succinivibrionaceae</taxon>
        <taxon>Anaerobiospirillum</taxon>
    </lineage>
</organism>
<dbReference type="GO" id="GO:0101006">
    <property type="term" value="F:protein histidine phosphatase activity"/>
    <property type="evidence" value="ECO:0007669"/>
    <property type="project" value="InterPro"/>
</dbReference>
<dbReference type="Gene3D" id="3.40.50.1240">
    <property type="entry name" value="Phosphoglycerate mutase-like"/>
    <property type="match status" value="1"/>
</dbReference>